<dbReference type="EMBL" id="JBHLVO010000003">
    <property type="protein sequence ID" value="MFC0271119.1"/>
    <property type="molecule type" value="Genomic_DNA"/>
</dbReference>
<reference evidence="1 2" key="1">
    <citation type="submission" date="2024-09" db="EMBL/GenBank/DDBJ databases">
        <authorList>
            <person name="Sun Q."/>
            <person name="Mori K."/>
        </authorList>
    </citation>
    <scope>NUCLEOTIDE SEQUENCE [LARGE SCALE GENOMIC DNA]</scope>
    <source>
        <strain evidence="1 2">CCM 7228</strain>
    </source>
</reference>
<protein>
    <submittedName>
        <fullName evidence="1">Phage minor capsid protein</fullName>
    </submittedName>
</protein>
<dbReference type="InterPro" id="IPR009319">
    <property type="entry name" value="Phage_A118_VSP1"/>
</dbReference>
<dbReference type="Proteomes" id="UP001589854">
    <property type="component" value="Unassembled WGS sequence"/>
</dbReference>
<accession>A0ABV6GD34</accession>
<sequence>MDPLKQQQLAMPTVEVFLSIEEQLLINIAKQLSKHKSLLTEDDIVSWQTEQLSMLGQLTQQNIIAIAKHSGMAVDEVTKALEQAGYSTVEEGEEDLQAAVALGLLIAPPSIESSQALQEVISAFQEQAIDSFNLINTTMLQQSQQVYLDIVNQTVGKVLAGTQTPQQALRESVEKWAHKGVPALIDKAGKRWSTEAYLNAVMRSTVNNVANEMQDARMDDYGVDLTEVSSHMGARPGCAPYQGRIYSKSGTHPKYPPLSSTTYRQASGLFGINCRHVKYPYIEGVSRKTYKPYDEEKNRKEYEESQQQRLLERNIRAAKRELHMMQAMGDDVGLKIAKQRVRDRQAEMREFIEATERTRNRPREQLY</sequence>
<proteinExistence type="predicted"/>
<dbReference type="RefSeq" id="WP_378931819.1">
    <property type="nucleotide sequence ID" value="NZ_JBHLVO010000003.1"/>
</dbReference>
<evidence type="ECO:0000313" key="2">
    <source>
        <dbReference type="Proteomes" id="UP001589854"/>
    </source>
</evidence>
<organism evidence="1 2">
    <name type="scientific">Metabacillus herbersteinensis</name>
    <dbReference type="NCBI Taxonomy" id="283816"/>
    <lineage>
        <taxon>Bacteria</taxon>
        <taxon>Bacillati</taxon>
        <taxon>Bacillota</taxon>
        <taxon>Bacilli</taxon>
        <taxon>Bacillales</taxon>
        <taxon>Bacillaceae</taxon>
        <taxon>Metabacillus</taxon>
    </lineage>
</organism>
<dbReference type="Pfam" id="PF06152">
    <property type="entry name" value="Phage_min_cap2"/>
    <property type="match status" value="1"/>
</dbReference>
<evidence type="ECO:0000313" key="1">
    <source>
        <dbReference type="EMBL" id="MFC0271119.1"/>
    </source>
</evidence>
<comment type="caution">
    <text evidence="1">The sequence shown here is derived from an EMBL/GenBank/DDBJ whole genome shotgun (WGS) entry which is preliminary data.</text>
</comment>
<gene>
    <name evidence="1" type="ORF">ACFFIX_06595</name>
</gene>
<keyword evidence="2" id="KW-1185">Reference proteome</keyword>
<name>A0ABV6GD34_9BACI</name>